<keyword evidence="1" id="KW-0540">Nuclease</keyword>
<reference evidence="1 2" key="1">
    <citation type="submission" date="2020-06" db="EMBL/GenBank/DDBJ databases">
        <title>Frischella cerana isolated from Apis cerana gut homogenate.</title>
        <authorList>
            <person name="Wolter L.A."/>
            <person name="Suenami S."/>
            <person name="Miyazaki R."/>
        </authorList>
    </citation>
    <scope>NUCLEOTIDE SEQUENCE [LARGE SCALE GENOMIC DNA]</scope>
    <source>
        <strain evidence="1 2">Ac13</strain>
    </source>
</reference>
<dbReference type="GO" id="GO:0004519">
    <property type="term" value="F:endonuclease activity"/>
    <property type="evidence" value="ECO:0007669"/>
    <property type="project" value="UniProtKB-KW"/>
</dbReference>
<dbReference type="Pfam" id="PF14414">
    <property type="entry name" value="WHH"/>
    <property type="match status" value="1"/>
</dbReference>
<dbReference type="EMBL" id="JABURY010000015">
    <property type="protein sequence ID" value="MBC9130878.1"/>
    <property type="molecule type" value="Genomic_DNA"/>
</dbReference>
<evidence type="ECO:0000313" key="2">
    <source>
        <dbReference type="Proteomes" id="UP000651208"/>
    </source>
</evidence>
<keyword evidence="2" id="KW-1185">Reference proteome</keyword>
<gene>
    <name evidence="1" type="ORF">FcAc13_06090</name>
</gene>
<keyword evidence="1" id="KW-0255">Endonuclease</keyword>
<comment type="caution">
    <text evidence="1">The sequence shown here is derived from an EMBL/GenBank/DDBJ whole genome shotgun (WGS) entry which is preliminary data.</text>
</comment>
<sequence length="91" mass="10307">MHETNTVNFNEHADLFPITGSQKNIVTVQLTGRRSSDFTQAYKQADISAKYAKNYTWHHVADFDPITGKSTMQLVKTQTHIDLFPHKGSAE</sequence>
<dbReference type="RefSeq" id="WP_187755325.1">
    <property type="nucleotide sequence ID" value="NZ_JABURY010000015.1"/>
</dbReference>
<accession>A0ABR7QY43</accession>
<evidence type="ECO:0000313" key="1">
    <source>
        <dbReference type="EMBL" id="MBC9130878.1"/>
    </source>
</evidence>
<proteinExistence type="predicted"/>
<dbReference type="InterPro" id="IPR032869">
    <property type="entry name" value="WHH_dom_containing"/>
</dbReference>
<dbReference type="Proteomes" id="UP000651208">
    <property type="component" value="Unassembled WGS sequence"/>
</dbReference>
<name>A0ABR7QY43_9GAMM</name>
<protein>
    <submittedName>
        <fullName evidence="1">HNH endonuclease</fullName>
    </submittedName>
</protein>
<keyword evidence="1" id="KW-0378">Hydrolase</keyword>
<organism evidence="1 2">
    <name type="scientific">Frischella japonica</name>
    <dbReference type="NCBI Taxonomy" id="2741544"/>
    <lineage>
        <taxon>Bacteria</taxon>
        <taxon>Pseudomonadati</taxon>
        <taxon>Pseudomonadota</taxon>
        <taxon>Gammaproteobacteria</taxon>
        <taxon>Orbales</taxon>
        <taxon>Orbaceae</taxon>
        <taxon>Frischella</taxon>
    </lineage>
</organism>